<comment type="caution">
    <text evidence="4">The sequence shown here is derived from an EMBL/GenBank/DDBJ whole genome shotgun (WGS) entry which is preliminary data.</text>
</comment>
<dbReference type="RefSeq" id="WP_378293122.1">
    <property type="nucleotide sequence ID" value="NZ_JBHULE010000019.1"/>
</dbReference>
<keyword evidence="5" id="KW-1185">Reference proteome</keyword>
<keyword evidence="1" id="KW-0808">Transferase</keyword>
<proteinExistence type="predicted"/>
<sequence>MTQKVVVNCRFLTQPVSGVQRFAIEICKELKKANLDIIFVAPKNIIHKSLAKQLDVVEIGYFKGHLWEQMELKLFVAKEKALLICLCNTAPLFLKNQIITIHDLCFLNYPQWFSFYFRKAYSFLIPRIAKKAMHILTVSETSKKEIIDIIGIDENKISVIYNAVTPIFKSFETKKQKNLSIEGKYILSVSSHHPRKNFERLVFAFLDLGITDLKLVIVGNFHKHFKNENIKFSDRVIFKENVDDRELMALYKNAELFVYPSLYEGFGIPIIEAMSLGTQVCISDIPVFREICGGYAVYFDPSSVNEIKESIKLALKKPKEDHTNFLKKFDWQKSAVIVENKLTELRNRNT</sequence>
<dbReference type="Pfam" id="PF00534">
    <property type="entry name" value="Glycos_transf_1"/>
    <property type="match status" value="1"/>
</dbReference>
<evidence type="ECO:0000259" key="3">
    <source>
        <dbReference type="Pfam" id="PF13439"/>
    </source>
</evidence>
<evidence type="ECO:0000313" key="4">
    <source>
        <dbReference type="EMBL" id="MFD2563576.1"/>
    </source>
</evidence>
<evidence type="ECO:0000259" key="2">
    <source>
        <dbReference type="Pfam" id="PF00534"/>
    </source>
</evidence>
<dbReference type="PANTHER" id="PTHR46401:SF2">
    <property type="entry name" value="GLYCOSYLTRANSFERASE WBBK-RELATED"/>
    <property type="match status" value="1"/>
</dbReference>
<evidence type="ECO:0000313" key="5">
    <source>
        <dbReference type="Proteomes" id="UP001597319"/>
    </source>
</evidence>
<reference evidence="5" key="1">
    <citation type="journal article" date="2019" name="Int. J. Syst. Evol. Microbiol.">
        <title>The Global Catalogue of Microorganisms (GCM) 10K type strain sequencing project: providing services to taxonomists for standard genome sequencing and annotation.</title>
        <authorList>
            <consortium name="The Broad Institute Genomics Platform"/>
            <consortium name="The Broad Institute Genome Sequencing Center for Infectious Disease"/>
            <person name="Wu L."/>
            <person name="Ma J."/>
        </authorList>
    </citation>
    <scope>NUCLEOTIDE SEQUENCE [LARGE SCALE GENOMIC DNA]</scope>
    <source>
        <strain evidence="5">KCTC 52274</strain>
    </source>
</reference>
<organism evidence="4 5">
    <name type="scientific">Aquimarina rubra</name>
    <dbReference type="NCBI Taxonomy" id="1920033"/>
    <lineage>
        <taxon>Bacteria</taxon>
        <taxon>Pseudomonadati</taxon>
        <taxon>Bacteroidota</taxon>
        <taxon>Flavobacteriia</taxon>
        <taxon>Flavobacteriales</taxon>
        <taxon>Flavobacteriaceae</taxon>
        <taxon>Aquimarina</taxon>
    </lineage>
</organism>
<dbReference type="InterPro" id="IPR001296">
    <property type="entry name" value="Glyco_trans_1"/>
</dbReference>
<dbReference type="InterPro" id="IPR028098">
    <property type="entry name" value="Glyco_trans_4-like_N"/>
</dbReference>
<accession>A0ABW5LHB9</accession>
<dbReference type="EMBL" id="JBHULE010000019">
    <property type="protein sequence ID" value="MFD2563576.1"/>
    <property type="molecule type" value="Genomic_DNA"/>
</dbReference>
<name>A0ABW5LHB9_9FLAO</name>
<dbReference type="Pfam" id="PF13439">
    <property type="entry name" value="Glyco_transf_4"/>
    <property type="match status" value="1"/>
</dbReference>
<dbReference type="Gene3D" id="3.40.50.2000">
    <property type="entry name" value="Glycogen Phosphorylase B"/>
    <property type="match status" value="2"/>
</dbReference>
<gene>
    <name evidence="4" type="ORF">ACFSR1_12930</name>
</gene>
<dbReference type="Proteomes" id="UP001597319">
    <property type="component" value="Unassembled WGS sequence"/>
</dbReference>
<feature type="domain" description="Glycosyl transferase family 1" evidence="2">
    <location>
        <begin position="173"/>
        <end position="321"/>
    </location>
</feature>
<protein>
    <submittedName>
        <fullName evidence="4">Glycosyltransferase family 4 protein</fullName>
    </submittedName>
</protein>
<dbReference type="PANTHER" id="PTHR46401">
    <property type="entry name" value="GLYCOSYLTRANSFERASE WBBK-RELATED"/>
    <property type="match status" value="1"/>
</dbReference>
<dbReference type="SUPFAM" id="SSF53756">
    <property type="entry name" value="UDP-Glycosyltransferase/glycogen phosphorylase"/>
    <property type="match status" value="1"/>
</dbReference>
<feature type="domain" description="Glycosyltransferase subfamily 4-like N-terminal" evidence="3">
    <location>
        <begin position="16"/>
        <end position="164"/>
    </location>
</feature>
<dbReference type="CDD" id="cd03809">
    <property type="entry name" value="GT4_MtfB-like"/>
    <property type="match status" value="1"/>
</dbReference>
<evidence type="ECO:0000256" key="1">
    <source>
        <dbReference type="ARBA" id="ARBA00022679"/>
    </source>
</evidence>